<evidence type="ECO:0000256" key="7">
    <source>
        <dbReference type="ARBA" id="ARBA00022832"/>
    </source>
</evidence>
<dbReference type="Gene3D" id="3.10.120.10">
    <property type="entry name" value="Cytochrome b5-like heme/steroid binding domain"/>
    <property type="match status" value="1"/>
</dbReference>
<dbReference type="Pfam" id="PF00173">
    <property type="entry name" value="Cyt-b5"/>
    <property type="match status" value="1"/>
</dbReference>
<dbReference type="OrthoDB" id="10260134at2759"/>
<dbReference type="PANTHER" id="PTHR11351">
    <property type="entry name" value="ACYL-COA DESATURASE"/>
    <property type="match status" value="1"/>
</dbReference>
<evidence type="ECO:0000259" key="15">
    <source>
        <dbReference type="PROSITE" id="PS50255"/>
    </source>
</evidence>
<keyword evidence="10 14" id="KW-0408">Iron</keyword>
<keyword evidence="7" id="KW-0276">Fatty acid metabolism</keyword>
<organism evidence="16 17">
    <name type="scientific">Calocera cornea HHB12733</name>
    <dbReference type="NCBI Taxonomy" id="1353952"/>
    <lineage>
        <taxon>Eukaryota</taxon>
        <taxon>Fungi</taxon>
        <taxon>Dikarya</taxon>
        <taxon>Basidiomycota</taxon>
        <taxon>Agaricomycotina</taxon>
        <taxon>Dacrymycetes</taxon>
        <taxon>Dacrymycetales</taxon>
        <taxon>Dacrymycetaceae</taxon>
        <taxon>Calocera</taxon>
    </lineage>
</organism>
<keyword evidence="13" id="KW-0275">Fatty acid biosynthesis</keyword>
<keyword evidence="11" id="KW-0443">Lipid metabolism</keyword>
<keyword evidence="12 14" id="KW-0472">Membrane</keyword>
<keyword evidence="9" id="KW-0560">Oxidoreductase</keyword>
<evidence type="ECO:0000256" key="5">
    <source>
        <dbReference type="ARBA" id="ARBA00022692"/>
    </source>
</evidence>
<proteinExistence type="inferred from homology"/>
<dbReference type="InterPro" id="IPR018506">
    <property type="entry name" value="Cyt_B5_heme-BS"/>
</dbReference>
<dbReference type="GO" id="GO:0020037">
    <property type="term" value="F:heme binding"/>
    <property type="evidence" value="ECO:0007669"/>
    <property type="project" value="UniProtKB-UniRule"/>
</dbReference>
<evidence type="ECO:0000313" key="17">
    <source>
        <dbReference type="Proteomes" id="UP000076842"/>
    </source>
</evidence>
<sequence>MGMLKIVPECSSTSPPVETCPTLKTKKPVPIWWMNAIFFPALHVFGLVGAIWISPWATVKPQTLWMVFLSWQMAGFGIVIGYHRLFCHHAFVASLPLRIALAFMGTNGSQGSIKWWVLRHRLHHRFTDDPEHDPYAASLGLLYSHMGWIFWKPNYDRLVLVEKGDLERDPVVRFQHKYYLPLAVLVGFVLPTVIAATWGDALGGFIWGGVIARLIIWHNTFAINSFAHWEGLGTQPHSRDIPDPLDWDPPKWIIWLLWKYTPLISSIKVTAEPEILKARAKMLDLEAEELSCTEEAQKDALRKKAADLRAMVPLEAWGISEDKLERWTRKELQNYVENGRRKVLLIDGCVVDITTYMKDHPGGAALMTRFLALPTSDNLVLPLTDATVAFHGGFNNHSSAGKEKMKVMRVARLVD</sequence>
<comment type="subcellular location">
    <subcellularLocation>
        <location evidence="1">Membrane</location>
        <topology evidence="1">Multi-pass membrane protein</topology>
    </subcellularLocation>
</comment>
<dbReference type="PROSITE" id="PS00191">
    <property type="entry name" value="CYTOCHROME_B5_1"/>
    <property type="match status" value="1"/>
</dbReference>
<protein>
    <recommendedName>
        <fullName evidence="15">Cytochrome b5 heme-binding domain-containing protein</fullName>
    </recommendedName>
</protein>
<evidence type="ECO:0000256" key="6">
    <source>
        <dbReference type="ARBA" id="ARBA00022723"/>
    </source>
</evidence>
<dbReference type="EMBL" id="KV423915">
    <property type="protein sequence ID" value="KZT62669.1"/>
    <property type="molecule type" value="Genomic_DNA"/>
</dbReference>
<comment type="similarity">
    <text evidence="14">Belongs to the cytochrome b5 family.</text>
</comment>
<name>A0A165K4J9_9BASI</name>
<feature type="transmembrane region" description="Helical" evidence="14">
    <location>
        <begin position="178"/>
        <end position="199"/>
    </location>
</feature>
<feature type="transmembrane region" description="Helical" evidence="14">
    <location>
        <begin position="64"/>
        <end position="83"/>
    </location>
</feature>
<dbReference type="Proteomes" id="UP000076842">
    <property type="component" value="Unassembled WGS sequence"/>
</dbReference>
<dbReference type="PROSITE" id="PS50255">
    <property type="entry name" value="CYTOCHROME_B5_2"/>
    <property type="match status" value="1"/>
</dbReference>
<dbReference type="PRINTS" id="PR00075">
    <property type="entry name" value="FACDDSATRASE"/>
</dbReference>
<evidence type="ECO:0000256" key="14">
    <source>
        <dbReference type="RuleBase" id="RU362121"/>
    </source>
</evidence>
<evidence type="ECO:0000256" key="3">
    <source>
        <dbReference type="ARBA" id="ARBA00022516"/>
    </source>
</evidence>
<evidence type="ECO:0000256" key="13">
    <source>
        <dbReference type="ARBA" id="ARBA00023160"/>
    </source>
</evidence>
<dbReference type="STRING" id="1353952.A0A165K4J9"/>
<gene>
    <name evidence="16" type="ORF">CALCODRAFT_548885</name>
</gene>
<dbReference type="GO" id="GO:0005506">
    <property type="term" value="F:iron ion binding"/>
    <property type="evidence" value="ECO:0007669"/>
    <property type="project" value="TreeGrafter"/>
</dbReference>
<evidence type="ECO:0000256" key="12">
    <source>
        <dbReference type="ARBA" id="ARBA00023136"/>
    </source>
</evidence>
<evidence type="ECO:0000256" key="10">
    <source>
        <dbReference type="ARBA" id="ARBA00023004"/>
    </source>
</evidence>
<dbReference type="AlphaFoldDB" id="A0A165K4J9"/>
<reference evidence="16 17" key="1">
    <citation type="journal article" date="2016" name="Mol. Biol. Evol.">
        <title>Comparative Genomics of Early-Diverging Mushroom-Forming Fungi Provides Insights into the Origins of Lignocellulose Decay Capabilities.</title>
        <authorList>
            <person name="Nagy L.G."/>
            <person name="Riley R."/>
            <person name="Tritt A."/>
            <person name="Adam C."/>
            <person name="Daum C."/>
            <person name="Floudas D."/>
            <person name="Sun H."/>
            <person name="Yadav J.S."/>
            <person name="Pangilinan J."/>
            <person name="Larsson K.H."/>
            <person name="Matsuura K."/>
            <person name="Barry K."/>
            <person name="Labutti K."/>
            <person name="Kuo R."/>
            <person name="Ohm R.A."/>
            <person name="Bhattacharya S.S."/>
            <person name="Shirouzu T."/>
            <person name="Yoshinaga Y."/>
            <person name="Martin F.M."/>
            <person name="Grigoriev I.V."/>
            <person name="Hibbett D.S."/>
        </authorList>
    </citation>
    <scope>NUCLEOTIDE SEQUENCE [LARGE SCALE GENOMIC DNA]</scope>
    <source>
        <strain evidence="16 17">HHB12733</strain>
    </source>
</reference>
<dbReference type="InterPro" id="IPR015876">
    <property type="entry name" value="Acyl-CoA_DS"/>
</dbReference>
<evidence type="ECO:0000256" key="8">
    <source>
        <dbReference type="ARBA" id="ARBA00022989"/>
    </source>
</evidence>
<evidence type="ECO:0000256" key="2">
    <source>
        <dbReference type="ARBA" id="ARBA00009295"/>
    </source>
</evidence>
<dbReference type="InterPro" id="IPR001199">
    <property type="entry name" value="Cyt_B5-like_heme/steroid-bd"/>
</dbReference>
<evidence type="ECO:0000256" key="9">
    <source>
        <dbReference type="ARBA" id="ARBA00023002"/>
    </source>
</evidence>
<keyword evidence="3" id="KW-0444">Lipid biosynthesis</keyword>
<feature type="transmembrane region" description="Helical" evidence="14">
    <location>
        <begin position="31"/>
        <end position="52"/>
    </location>
</feature>
<keyword evidence="8 14" id="KW-1133">Transmembrane helix</keyword>
<dbReference type="GO" id="GO:0006636">
    <property type="term" value="P:unsaturated fatty acid biosynthetic process"/>
    <property type="evidence" value="ECO:0007669"/>
    <property type="project" value="TreeGrafter"/>
</dbReference>
<keyword evidence="17" id="KW-1185">Reference proteome</keyword>
<evidence type="ECO:0000256" key="4">
    <source>
        <dbReference type="ARBA" id="ARBA00022617"/>
    </source>
</evidence>
<evidence type="ECO:0000256" key="1">
    <source>
        <dbReference type="ARBA" id="ARBA00004141"/>
    </source>
</evidence>
<feature type="domain" description="Cytochrome b5 heme-binding" evidence="15">
    <location>
        <begin position="324"/>
        <end position="414"/>
    </location>
</feature>
<evidence type="ECO:0000313" key="16">
    <source>
        <dbReference type="EMBL" id="KZT62669.1"/>
    </source>
</evidence>
<dbReference type="GO" id="GO:0004768">
    <property type="term" value="F:stearoyl-CoA 9-desaturase activity"/>
    <property type="evidence" value="ECO:0007669"/>
    <property type="project" value="TreeGrafter"/>
</dbReference>
<dbReference type="InterPro" id="IPR005804">
    <property type="entry name" value="FA_desaturase_dom"/>
</dbReference>
<accession>A0A165K4J9</accession>
<dbReference type="InterPro" id="IPR036400">
    <property type="entry name" value="Cyt_B5-like_heme/steroid_sf"/>
</dbReference>
<dbReference type="GO" id="GO:0005789">
    <property type="term" value="C:endoplasmic reticulum membrane"/>
    <property type="evidence" value="ECO:0007669"/>
    <property type="project" value="TreeGrafter"/>
</dbReference>
<dbReference type="Pfam" id="PF00487">
    <property type="entry name" value="FA_desaturase"/>
    <property type="match status" value="1"/>
</dbReference>
<dbReference type="PANTHER" id="PTHR11351:SF31">
    <property type="entry name" value="DESATURASE 1, ISOFORM A-RELATED"/>
    <property type="match status" value="1"/>
</dbReference>
<dbReference type="SMART" id="SM01117">
    <property type="entry name" value="Cyt-b5"/>
    <property type="match status" value="1"/>
</dbReference>
<keyword evidence="4 14" id="KW-0349">Heme</keyword>
<dbReference type="SUPFAM" id="SSF55856">
    <property type="entry name" value="Cytochrome b5-like heme/steroid binding domain"/>
    <property type="match status" value="1"/>
</dbReference>
<dbReference type="InParanoid" id="A0A165K4J9"/>
<comment type="similarity">
    <text evidence="2">Belongs to the fatty acid desaturase type 1 family.</text>
</comment>
<comment type="caution">
    <text evidence="14">Lacks conserved residue(s) required for the propagation of feature annotation.</text>
</comment>
<keyword evidence="6 14" id="KW-0479">Metal-binding</keyword>
<keyword evidence="5 14" id="KW-0812">Transmembrane</keyword>
<evidence type="ECO:0000256" key="11">
    <source>
        <dbReference type="ARBA" id="ARBA00023098"/>
    </source>
</evidence>